<name>A0A1G9SB63_9BACT</name>
<feature type="domain" description="Transglutaminase-like" evidence="1">
    <location>
        <begin position="174"/>
        <end position="239"/>
    </location>
</feature>
<protein>
    <submittedName>
        <fullName evidence="2">Transglutaminase-like enzyme, putative cysteine protease</fullName>
    </submittedName>
</protein>
<dbReference type="InterPro" id="IPR038765">
    <property type="entry name" value="Papain-like_cys_pep_sf"/>
</dbReference>
<evidence type="ECO:0000313" key="3">
    <source>
        <dbReference type="Proteomes" id="UP000198510"/>
    </source>
</evidence>
<dbReference type="STRING" id="1075417.SAMN05421823_11298"/>
<dbReference type="SMART" id="SM00460">
    <property type="entry name" value="TGc"/>
    <property type="match status" value="1"/>
</dbReference>
<dbReference type="Pfam" id="PF01841">
    <property type="entry name" value="Transglut_core"/>
    <property type="match status" value="1"/>
</dbReference>
<dbReference type="AlphaFoldDB" id="A0A1G9SB63"/>
<evidence type="ECO:0000313" key="2">
    <source>
        <dbReference type="EMBL" id="SDM32718.1"/>
    </source>
</evidence>
<accession>A0A1G9SB63</accession>
<dbReference type="InterPro" id="IPR002931">
    <property type="entry name" value="Transglutaminase-like"/>
</dbReference>
<dbReference type="Gene3D" id="3.10.620.30">
    <property type="match status" value="1"/>
</dbReference>
<dbReference type="GO" id="GO:0006508">
    <property type="term" value="P:proteolysis"/>
    <property type="evidence" value="ECO:0007669"/>
    <property type="project" value="UniProtKB-KW"/>
</dbReference>
<dbReference type="RefSeq" id="WP_143017454.1">
    <property type="nucleotide sequence ID" value="NZ_FNFO01000012.1"/>
</dbReference>
<dbReference type="PANTHER" id="PTHR33490:SF6">
    <property type="entry name" value="SLL1049 PROTEIN"/>
    <property type="match status" value="1"/>
</dbReference>
<evidence type="ECO:0000259" key="1">
    <source>
        <dbReference type="SMART" id="SM00460"/>
    </source>
</evidence>
<keyword evidence="2" id="KW-0645">Protease</keyword>
<proteinExistence type="predicted"/>
<sequence length="284" mass="32234">MVTYHISYEAENHYDQVVQEALFSFLVIPCYDITQQVVAERIENSLDIPMYRSKNVFGFETLNCRVAQPFSDFKLQVTCTVSKDEKRIVLTGEESLPLEEERKIWQSSDFVVDHYLYIHQSDLTHLAADQIPPSFLYQGHQGLFEFATALNQGVYGMMEYAPGATTAQTKATDLLTQPTGVCQDYAHLMLGLLRHNQIPCRYVSGYLNQGQDFLGSAQMHAWVEVRIPKLGWVGFDPTNNRMADENHIKVADGIDYSDCSPLRGYIKPPGSNKTEHTVQVVVQQ</sequence>
<keyword evidence="2" id="KW-0378">Hydrolase</keyword>
<dbReference type="EMBL" id="FNFO01000012">
    <property type="protein sequence ID" value="SDM32718.1"/>
    <property type="molecule type" value="Genomic_DNA"/>
</dbReference>
<dbReference type="Proteomes" id="UP000198510">
    <property type="component" value="Unassembled WGS sequence"/>
</dbReference>
<gene>
    <name evidence="2" type="ORF">SAMN05421823_11298</name>
</gene>
<reference evidence="2 3" key="1">
    <citation type="submission" date="2016-10" db="EMBL/GenBank/DDBJ databases">
        <authorList>
            <person name="de Groot N.N."/>
        </authorList>
    </citation>
    <scope>NUCLEOTIDE SEQUENCE [LARGE SCALE GENOMIC DNA]</scope>
    <source>
        <strain evidence="2 3">DSM 25186</strain>
    </source>
</reference>
<dbReference type="SUPFAM" id="SSF54001">
    <property type="entry name" value="Cysteine proteinases"/>
    <property type="match status" value="1"/>
</dbReference>
<dbReference type="OrthoDB" id="9804872at2"/>
<organism evidence="2 3">
    <name type="scientific">Catalinimonas alkaloidigena</name>
    <dbReference type="NCBI Taxonomy" id="1075417"/>
    <lineage>
        <taxon>Bacteria</taxon>
        <taxon>Pseudomonadati</taxon>
        <taxon>Bacteroidota</taxon>
        <taxon>Cytophagia</taxon>
        <taxon>Cytophagales</taxon>
        <taxon>Catalimonadaceae</taxon>
        <taxon>Catalinimonas</taxon>
    </lineage>
</organism>
<keyword evidence="3" id="KW-1185">Reference proteome</keyword>
<dbReference type="GO" id="GO:0008233">
    <property type="term" value="F:peptidase activity"/>
    <property type="evidence" value="ECO:0007669"/>
    <property type="project" value="UniProtKB-KW"/>
</dbReference>
<dbReference type="PANTHER" id="PTHR33490">
    <property type="entry name" value="BLR5614 PROTEIN-RELATED"/>
    <property type="match status" value="1"/>
</dbReference>